<accession>K0AZ34</accession>
<dbReference type="GO" id="GO:0019752">
    <property type="term" value="P:carboxylic acid metabolic process"/>
    <property type="evidence" value="ECO:0007669"/>
    <property type="project" value="UniProtKB-ARBA"/>
</dbReference>
<organism evidence="2 3">
    <name type="scientific">Gottschalkia acidurici (strain ATCC 7906 / DSM 604 / BCRC 14475 / CIP 104303 / KCTC 5404 / NCIMB 10678 / 9a)</name>
    <name type="common">Clostridium acidurici</name>
    <dbReference type="NCBI Taxonomy" id="1128398"/>
    <lineage>
        <taxon>Bacteria</taxon>
        <taxon>Bacillati</taxon>
        <taxon>Bacillota</taxon>
        <taxon>Tissierellia</taxon>
        <taxon>Tissierellales</taxon>
        <taxon>Gottschalkiaceae</taxon>
        <taxon>Gottschalkia</taxon>
    </lineage>
</organism>
<evidence type="ECO:0000256" key="1">
    <source>
        <dbReference type="ARBA" id="ARBA00008903"/>
    </source>
</evidence>
<dbReference type="PANTHER" id="PTHR13812">
    <property type="entry name" value="KETIMINE REDUCTASE MU-CRYSTALLIN"/>
    <property type="match status" value="1"/>
</dbReference>
<dbReference type="Proteomes" id="UP000006094">
    <property type="component" value="Chromosome"/>
</dbReference>
<dbReference type="Gene3D" id="3.30.1780.10">
    <property type="entry name" value="ornithine cyclodeaminase, domain 1"/>
    <property type="match status" value="1"/>
</dbReference>
<reference evidence="2 3" key="1">
    <citation type="journal article" date="2012" name="PLoS ONE">
        <title>The purine-utilizing bacterium Clostridium acidurici 9a: a genome-guided metabolic reconsideration.</title>
        <authorList>
            <person name="Hartwich K."/>
            <person name="Poehlein A."/>
            <person name="Daniel R."/>
        </authorList>
    </citation>
    <scope>NUCLEOTIDE SEQUENCE [LARGE SCALE GENOMIC DNA]</scope>
    <source>
        <strain evidence="3">ATCC 7906 / DSM 604 / BCRC 14475 / CIP 104303 / KCTC 5404 / NCIMB 10678 / 9a</strain>
    </source>
</reference>
<evidence type="ECO:0000313" key="2">
    <source>
        <dbReference type="EMBL" id="AFS77656.1"/>
    </source>
</evidence>
<dbReference type="PATRIC" id="fig|1128398.3.peg.613"/>
<dbReference type="InterPro" id="IPR036291">
    <property type="entry name" value="NAD(P)-bd_dom_sf"/>
</dbReference>
<dbReference type="Gene3D" id="3.40.50.720">
    <property type="entry name" value="NAD(P)-binding Rossmann-like Domain"/>
    <property type="match status" value="1"/>
</dbReference>
<dbReference type="EMBL" id="CP003326">
    <property type="protein sequence ID" value="AFS77656.1"/>
    <property type="molecule type" value="Genomic_DNA"/>
</dbReference>
<comment type="similarity">
    <text evidence="1">Belongs to the ornithine cyclodeaminase/mu-crystallin family.</text>
</comment>
<dbReference type="FunFam" id="3.40.50.720:FF:000311">
    <property type="entry name" value="Ornithine cyclodeaminase"/>
    <property type="match status" value="1"/>
</dbReference>
<keyword evidence="3" id="KW-1185">Reference proteome</keyword>
<dbReference type="GO" id="GO:0016491">
    <property type="term" value="F:oxidoreductase activity"/>
    <property type="evidence" value="ECO:0007669"/>
    <property type="project" value="UniProtKB-ARBA"/>
</dbReference>
<gene>
    <name evidence="2" type="primary">ocd</name>
    <name evidence="2" type="ordered locus">Curi_c05820</name>
</gene>
<dbReference type="KEGG" id="cad:Curi_c05820"/>
<dbReference type="InterPro" id="IPR003462">
    <property type="entry name" value="ODC_Mu_crystall"/>
</dbReference>
<dbReference type="PANTHER" id="PTHR13812:SF19">
    <property type="entry name" value="KETIMINE REDUCTASE MU-CRYSTALLIN"/>
    <property type="match status" value="1"/>
</dbReference>
<dbReference type="GO" id="GO:0005737">
    <property type="term" value="C:cytoplasm"/>
    <property type="evidence" value="ECO:0007669"/>
    <property type="project" value="TreeGrafter"/>
</dbReference>
<name>K0AZ34_GOTA9</name>
<dbReference type="AlphaFoldDB" id="K0AZ34"/>
<proteinExistence type="inferred from homology"/>
<evidence type="ECO:0000313" key="3">
    <source>
        <dbReference type="Proteomes" id="UP000006094"/>
    </source>
</evidence>
<dbReference type="STRING" id="1128398.Curi_c05820"/>
<dbReference type="RefSeq" id="WP_014966793.1">
    <property type="nucleotide sequence ID" value="NC_018664.1"/>
</dbReference>
<dbReference type="Pfam" id="PF02423">
    <property type="entry name" value="OCD_Mu_crystall"/>
    <property type="match status" value="1"/>
</dbReference>
<dbReference type="GO" id="GO:0008473">
    <property type="term" value="F:ornithine cyclodeaminase activity"/>
    <property type="evidence" value="ECO:0007669"/>
    <property type="project" value="UniProtKB-EC"/>
</dbReference>
<dbReference type="HOGENOM" id="CLU_042088_1_0_9"/>
<dbReference type="EC" id="4.3.1.12" evidence="2"/>
<keyword evidence="2" id="KW-0456">Lyase</keyword>
<dbReference type="NCBIfam" id="NF006379">
    <property type="entry name" value="PRK08618.1"/>
    <property type="match status" value="1"/>
</dbReference>
<dbReference type="PIRSF" id="PIRSF001439">
    <property type="entry name" value="CryM"/>
    <property type="match status" value="1"/>
</dbReference>
<sequence length="338" mass="37281">MKGIDYNGNYSFKKGRYKKVFTMKDAIQSCKDALELYSRGKSDIPLRINIDIPNQDAQSLYMPGYAADANALGVKIISVYPNNIKKGISTVPATMVLLDNETGEVCSLIDGTYLTRIRTGAVAGAATDLLSRKDSKIFSLFGTGGQAEEQLEAVLTIRDIEEVRVYDINPENAETFVKAMNEKFADKFKVKINSVKSPDEAVKDADIITAVTTSKKPVFDGKLVKKGAHINGVGSYTPDMQELDEYIICNADKLYVDTRDGALNESGDLIIPIRQNKFSEDRVTGELGELIMGSISSRENEDEITLFKTVGSGVLDIVTARRIYERALKEKIGQFVEI</sequence>
<protein>
    <submittedName>
        <fullName evidence="2">Ornithine cyclodeaminase Ocd</fullName>
        <ecNumber evidence="2">4.3.1.12</ecNumber>
    </submittedName>
</protein>
<dbReference type="eggNOG" id="COG2423">
    <property type="taxonomic scope" value="Bacteria"/>
</dbReference>
<dbReference type="SUPFAM" id="SSF51735">
    <property type="entry name" value="NAD(P)-binding Rossmann-fold domains"/>
    <property type="match status" value="1"/>
</dbReference>
<dbReference type="InterPro" id="IPR023401">
    <property type="entry name" value="ODC_N"/>
</dbReference>